<dbReference type="InterPro" id="IPR016181">
    <property type="entry name" value="Acyl_CoA_acyltransferase"/>
</dbReference>
<dbReference type="GO" id="GO:0045732">
    <property type="term" value="P:positive regulation of protein catabolic process"/>
    <property type="evidence" value="ECO:0007669"/>
    <property type="project" value="TreeGrafter"/>
</dbReference>
<dbReference type="AlphaFoldDB" id="A0A0L0S4U8"/>
<feature type="compositionally biased region" description="Low complexity" evidence="6">
    <location>
        <begin position="16"/>
        <end position="29"/>
    </location>
</feature>
<comment type="similarity">
    <text evidence="2">Belongs to the ODC antizyme family.</text>
</comment>
<sequence>MRRTQRSRQPPRATCSGSRRSSRRTGTTSWVRKSGGAFDPRHTSSDRAPPPNAMDWALRGHVLGAAVDDVLDAFAATPLADHVAQDPADVLDAALEVHFAKGLHLVRAAVTHDGVMIARLVPVHDTKDLAADGLRTPYASPPASPVFGPLATIPPLHLGAPAVIAPAVAAGASAMDAFRASVVALLELAEETLHCTQLIVCVDPAEAMAIKALRYVGFELVAPSSMAHDPTAVTLLAYEL</sequence>
<protein>
    <recommendedName>
        <fullName evidence="4">Ornithine decarboxylase antizyme</fullName>
    </recommendedName>
</protein>
<dbReference type="InterPro" id="IPR038581">
    <property type="entry name" value="ODC_AZ_sf"/>
</dbReference>
<dbReference type="GO" id="GO:0008073">
    <property type="term" value="F:ornithine decarboxylase inhibitor activity"/>
    <property type="evidence" value="ECO:0007669"/>
    <property type="project" value="InterPro"/>
</dbReference>
<dbReference type="Gene3D" id="3.40.630.60">
    <property type="match status" value="1"/>
</dbReference>
<name>A0A0L0S4U8_ALLM3</name>
<dbReference type="EMBL" id="GG745331">
    <property type="protein sequence ID" value="KNE57548.1"/>
    <property type="molecule type" value="Genomic_DNA"/>
</dbReference>
<dbReference type="GO" id="GO:0005737">
    <property type="term" value="C:cytoplasm"/>
    <property type="evidence" value="ECO:0007669"/>
    <property type="project" value="TreeGrafter"/>
</dbReference>
<feature type="region of interest" description="Disordered" evidence="6">
    <location>
        <begin position="1"/>
        <end position="53"/>
    </location>
</feature>
<dbReference type="InterPro" id="IPR002993">
    <property type="entry name" value="ODC_AZ"/>
</dbReference>
<gene>
    <name evidence="7" type="ORF">AMAG_03249</name>
</gene>
<dbReference type="OrthoDB" id="5959761at2759"/>
<evidence type="ECO:0000256" key="3">
    <source>
        <dbReference type="ARBA" id="ARBA00011486"/>
    </source>
</evidence>
<evidence type="ECO:0000256" key="6">
    <source>
        <dbReference type="SAM" id="MobiDB-lite"/>
    </source>
</evidence>
<dbReference type="GO" id="GO:0075523">
    <property type="term" value="P:viral translational frameshifting"/>
    <property type="evidence" value="ECO:0007669"/>
    <property type="project" value="UniProtKB-KW"/>
</dbReference>
<comment type="subunit">
    <text evidence="3">Interacts with ODC and thereby sterically blocks ODC homodimerization.</text>
</comment>
<evidence type="ECO:0000313" key="8">
    <source>
        <dbReference type="Proteomes" id="UP000054350"/>
    </source>
</evidence>
<comment type="function">
    <text evidence="1">Ornithine decarboxylase (ODC) antizyme protein that negatively regulates ODC activity and intracellular polyamine biosynthesis in response to increased intracellular polyamine levels. Binds to ODC monomers, inhibiting the assembly of the functional ODC homodimer, and targets the monomers for ubiquitin-independent proteolytic destruction by the 26S proteasome.</text>
</comment>
<dbReference type="SUPFAM" id="SSF55729">
    <property type="entry name" value="Acyl-CoA N-acyltransferases (Nat)"/>
    <property type="match status" value="1"/>
</dbReference>
<organism evidence="7 8">
    <name type="scientific">Allomyces macrogynus (strain ATCC 38327)</name>
    <name type="common">Allomyces javanicus var. macrogynus</name>
    <dbReference type="NCBI Taxonomy" id="578462"/>
    <lineage>
        <taxon>Eukaryota</taxon>
        <taxon>Fungi</taxon>
        <taxon>Fungi incertae sedis</taxon>
        <taxon>Blastocladiomycota</taxon>
        <taxon>Blastocladiomycetes</taxon>
        <taxon>Blastocladiales</taxon>
        <taxon>Blastocladiaceae</taxon>
        <taxon>Allomyces</taxon>
    </lineage>
</organism>
<evidence type="ECO:0000256" key="1">
    <source>
        <dbReference type="ARBA" id="ARBA00002307"/>
    </source>
</evidence>
<reference evidence="8" key="2">
    <citation type="submission" date="2009-11" db="EMBL/GenBank/DDBJ databases">
        <title>The Genome Sequence of Allomyces macrogynus strain ATCC 38327.</title>
        <authorList>
            <consortium name="The Broad Institute Genome Sequencing Platform"/>
            <person name="Russ C."/>
            <person name="Cuomo C."/>
            <person name="Shea T."/>
            <person name="Young S.K."/>
            <person name="Zeng Q."/>
            <person name="Koehrsen M."/>
            <person name="Haas B."/>
            <person name="Borodovsky M."/>
            <person name="Guigo R."/>
            <person name="Alvarado L."/>
            <person name="Berlin A."/>
            <person name="Borenstein D."/>
            <person name="Chen Z."/>
            <person name="Engels R."/>
            <person name="Freedman E."/>
            <person name="Gellesch M."/>
            <person name="Goldberg J."/>
            <person name="Griggs A."/>
            <person name="Gujja S."/>
            <person name="Heiman D."/>
            <person name="Hepburn T."/>
            <person name="Howarth C."/>
            <person name="Jen D."/>
            <person name="Larson L."/>
            <person name="Lewis B."/>
            <person name="Mehta T."/>
            <person name="Park D."/>
            <person name="Pearson M."/>
            <person name="Roberts A."/>
            <person name="Saif S."/>
            <person name="Shenoy N."/>
            <person name="Sisk P."/>
            <person name="Stolte C."/>
            <person name="Sykes S."/>
            <person name="Walk T."/>
            <person name="White J."/>
            <person name="Yandava C."/>
            <person name="Burger G."/>
            <person name="Gray M.W."/>
            <person name="Holland P.W.H."/>
            <person name="King N."/>
            <person name="Lang F.B.F."/>
            <person name="Roger A.J."/>
            <person name="Ruiz-Trillo I."/>
            <person name="Lander E."/>
            <person name="Nusbaum C."/>
        </authorList>
    </citation>
    <scope>NUCLEOTIDE SEQUENCE [LARGE SCALE GENOMIC DNA]</scope>
    <source>
        <strain evidence="8">ATCC 38327</strain>
    </source>
</reference>
<dbReference type="PANTHER" id="PTHR10279">
    <property type="entry name" value="ORNITHINE DECARBOXYLASE ANTIZYME"/>
    <property type="match status" value="1"/>
</dbReference>
<evidence type="ECO:0000256" key="2">
    <source>
        <dbReference type="ARBA" id="ARBA00008796"/>
    </source>
</evidence>
<keyword evidence="8" id="KW-1185">Reference proteome</keyword>
<dbReference type="Proteomes" id="UP000054350">
    <property type="component" value="Unassembled WGS sequence"/>
</dbReference>
<keyword evidence="5" id="KW-0688">Ribosomal frameshifting</keyword>
<dbReference type="Pfam" id="PF02100">
    <property type="entry name" value="ODC_AZ"/>
    <property type="match status" value="1"/>
</dbReference>
<dbReference type="GO" id="GO:0005634">
    <property type="term" value="C:nucleus"/>
    <property type="evidence" value="ECO:0007669"/>
    <property type="project" value="TreeGrafter"/>
</dbReference>
<dbReference type="PANTHER" id="PTHR10279:SF10">
    <property type="entry name" value="ORNITHINE DECARBOXYLASE ANTIZYME"/>
    <property type="match status" value="1"/>
</dbReference>
<accession>A0A0L0S4U8</accession>
<proteinExistence type="inferred from homology"/>
<evidence type="ECO:0000256" key="5">
    <source>
        <dbReference type="ARBA" id="ARBA00022758"/>
    </source>
</evidence>
<reference evidence="7 8" key="1">
    <citation type="submission" date="2009-11" db="EMBL/GenBank/DDBJ databases">
        <title>Annotation of Allomyces macrogynus ATCC 38327.</title>
        <authorList>
            <consortium name="The Broad Institute Genome Sequencing Platform"/>
            <person name="Russ C."/>
            <person name="Cuomo C."/>
            <person name="Burger G."/>
            <person name="Gray M.W."/>
            <person name="Holland P.W.H."/>
            <person name="King N."/>
            <person name="Lang F.B.F."/>
            <person name="Roger A.J."/>
            <person name="Ruiz-Trillo I."/>
            <person name="Young S.K."/>
            <person name="Zeng Q."/>
            <person name="Gargeya S."/>
            <person name="Fitzgerald M."/>
            <person name="Haas B."/>
            <person name="Abouelleil A."/>
            <person name="Alvarado L."/>
            <person name="Arachchi H.M."/>
            <person name="Berlin A."/>
            <person name="Chapman S.B."/>
            <person name="Gearin G."/>
            <person name="Goldberg J."/>
            <person name="Griggs A."/>
            <person name="Gujja S."/>
            <person name="Hansen M."/>
            <person name="Heiman D."/>
            <person name="Howarth C."/>
            <person name="Larimer J."/>
            <person name="Lui A."/>
            <person name="MacDonald P.J.P."/>
            <person name="McCowen C."/>
            <person name="Montmayeur A."/>
            <person name="Murphy C."/>
            <person name="Neiman D."/>
            <person name="Pearson M."/>
            <person name="Priest M."/>
            <person name="Roberts A."/>
            <person name="Saif S."/>
            <person name="Shea T."/>
            <person name="Sisk P."/>
            <person name="Stolte C."/>
            <person name="Sykes S."/>
            <person name="Wortman J."/>
            <person name="Nusbaum C."/>
            <person name="Birren B."/>
        </authorList>
    </citation>
    <scope>NUCLEOTIDE SEQUENCE [LARGE SCALE GENOMIC DNA]</scope>
    <source>
        <strain evidence="7 8">ATCC 38327</strain>
    </source>
</reference>
<evidence type="ECO:0000256" key="4">
    <source>
        <dbReference type="ARBA" id="ARBA00017712"/>
    </source>
</evidence>
<dbReference type="VEuPathDB" id="FungiDB:AMAG_03249"/>
<evidence type="ECO:0000313" key="7">
    <source>
        <dbReference type="EMBL" id="KNE57548.1"/>
    </source>
</evidence>